<keyword evidence="2" id="KW-1185">Reference proteome</keyword>
<sequence>MKLCLQDDYDGPTMSTTINRDGNKIHRLADDTAYPSRVRKKVIVRRDPMVEALFGAAPPVSAPEPRKPKRPRR</sequence>
<protein>
    <submittedName>
        <fullName evidence="1">Uncharacterized protein</fullName>
    </submittedName>
</protein>
<proteinExistence type="predicted"/>
<dbReference type="RefSeq" id="WP_135203864.1">
    <property type="nucleotide sequence ID" value="NZ_SPVG01000230.1"/>
</dbReference>
<evidence type="ECO:0000313" key="2">
    <source>
        <dbReference type="Proteomes" id="UP000297729"/>
    </source>
</evidence>
<comment type="caution">
    <text evidence="1">The sequence shown here is derived from an EMBL/GenBank/DDBJ whole genome shotgun (WGS) entry which is preliminary data.</text>
</comment>
<dbReference type="AlphaFoldDB" id="A0A4Y9S914"/>
<evidence type="ECO:0000313" key="1">
    <source>
        <dbReference type="EMBL" id="TFW16587.1"/>
    </source>
</evidence>
<gene>
    <name evidence="1" type="ORF">E4L98_22970</name>
</gene>
<dbReference type="Proteomes" id="UP000297729">
    <property type="component" value="Unassembled WGS sequence"/>
</dbReference>
<dbReference type="OrthoDB" id="8781284at2"/>
<accession>A0A4Y9S914</accession>
<reference evidence="1 2" key="1">
    <citation type="submission" date="2019-03" db="EMBL/GenBank/DDBJ databases">
        <title>Draft Genome Sequence of Duganella callidus sp. nov., a Novel Duganella Species Isolated from Cultivated Soil.</title>
        <authorList>
            <person name="Raths R."/>
            <person name="Peta V."/>
            <person name="Bucking H."/>
        </authorList>
    </citation>
    <scope>NUCLEOTIDE SEQUENCE [LARGE SCALE GENOMIC DNA]</scope>
    <source>
        <strain evidence="1 2">DN04</strain>
    </source>
</reference>
<name>A0A4Y9S914_9BURK</name>
<organism evidence="1 2">
    <name type="scientific">Duganella callida</name>
    <dbReference type="NCBI Taxonomy" id="2561932"/>
    <lineage>
        <taxon>Bacteria</taxon>
        <taxon>Pseudomonadati</taxon>
        <taxon>Pseudomonadota</taxon>
        <taxon>Betaproteobacteria</taxon>
        <taxon>Burkholderiales</taxon>
        <taxon>Oxalobacteraceae</taxon>
        <taxon>Telluria group</taxon>
        <taxon>Duganella</taxon>
    </lineage>
</organism>
<dbReference type="EMBL" id="SPVG01000230">
    <property type="protein sequence ID" value="TFW16587.1"/>
    <property type="molecule type" value="Genomic_DNA"/>
</dbReference>